<comment type="caution">
    <text evidence="3">The sequence shown here is derived from an EMBL/GenBank/DDBJ whole genome shotgun (WGS) entry which is preliminary data.</text>
</comment>
<dbReference type="InterPro" id="IPR023799">
    <property type="entry name" value="RbfA_dom_sf"/>
</dbReference>
<dbReference type="GO" id="GO:0043024">
    <property type="term" value="F:ribosomal small subunit binding"/>
    <property type="evidence" value="ECO:0007669"/>
    <property type="project" value="TreeGrafter"/>
</dbReference>
<dbReference type="Gene3D" id="3.30.300.20">
    <property type="match status" value="1"/>
</dbReference>
<dbReference type="InterPro" id="IPR015946">
    <property type="entry name" value="KH_dom-like_a/b"/>
</dbReference>
<dbReference type="NCBIfam" id="TIGR00082">
    <property type="entry name" value="rbfA"/>
    <property type="match status" value="1"/>
</dbReference>
<sequence>MPKNFDRISQVNETIRLSLAKRIPHILGLDPSEIITITRVQTSRDLGHAKIFVTMFPDDKQKFLFERLIKRSKELRYELAQETSLFRVPDLSFQIDTTEKNAQHIEALLDSLNNAGS</sequence>
<dbReference type="InterPro" id="IPR000238">
    <property type="entry name" value="RbfA"/>
</dbReference>
<dbReference type="Proteomes" id="UP000228711">
    <property type="component" value="Unassembled WGS sequence"/>
</dbReference>
<keyword evidence="1 2" id="KW-0690">Ribosome biogenesis</keyword>
<evidence type="ECO:0000313" key="3">
    <source>
        <dbReference type="EMBL" id="PIS41593.1"/>
    </source>
</evidence>
<dbReference type="InterPro" id="IPR020053">
    <property type="entry name" value="Ribosome-bd_factorA_CS"/>
</dbReference>
<dbReference type="HAMAP" id="MF_00003">
    <property type="entry name" value="RbfA"/>
    <property type="match status" value="1"/>
</dbReference>
<dbReference type="GO" id="GO:0030490">
    <property type="term" value="P:maturation of SSU-rRNA"/>
    <property type="evidence" value="ECO:0007669"/>
    <property type="project" value="UniProtKB-UniRule"/>
</dbReference>
<organism evidence="3 4">
    <name type="scientific">Candidatus Kerfeldbacteria bacterium CG08_land_8_20_14_0_20_42_7</name>
    <dbReference type="NCBI Taxonomy" id="2014245"/>
    <lineage>
        <taxon>Bacteria</taxon>
        <taxon>Candidatus Kerfeldiibacteriota</taxon>
    </lineage>
</organism>
<dbReference type="GO" id="GO:0005829">
    <property type="term" value="C:cytosol"/>
    <property type="evidence" value="ECO:0007669"/>
    <property type="project" value="TreeGrafter"/>
</dbReference>
<comment type="subunit">
    <text evidence="2">Monomer. Binds 30S ribosomal subunits, but not 50S ribosomal subunits or 70S ribosomes.</text>
</comment>
<dbReference type="PANTHER" id="PTHR33515:SF1">
    <property type="entry name" value="RIBOSOME-BINDING FACTOR A, CHLOROPLASTIC-RELATED"/>
    <property type="match status" value="1"/>
</dbReference>
<evidence type="ECO:0000256" key="1">
    <source>
        <dbReference type="ARBA" id="ARBA00022517"/>
    </source>
</evidence>
<comment type="function">
    <text evidence="2">One of several proteins that assist in the late maturation steps of the functional core of the 30S ribosomal subunit. Associates with free 30S ribosomal subunits (but not with 30S subunits that are part of 70S ribosomes or polysomes). Required for efficient processing of 16S rRNA. May interact with the 5'-terminal helix region of 16S rRNA.</text>
</comment>
<comment type="subcellular location">
    <subcellularLocation>
        <location evidence="2">Cytoplasm</location>
    </subcellularLocation>
</comment>
<name>A0A2H0YV22_9BACT</name>
<gene>
    <name evidence="2 3" type="primary">rbfA</name>
    <name evidence="3" type="ORF">COT25_02250</name>
</gene>
<evidence type="ECO:0000313" key="4">
    <source>
        <dbReference type="Proteomes" id="UP000228711"/>
    </source>
</evidence>
<evidence type="ECO:0000256" key="2">
    <source>
        <dbReference type="HAMAP-Rule" id="MF_00003"/>
    </source>
</evidence>
<reference evidence="4" key="1">
    <citation type="submission" date="2017-09" db="EMBL/GenBank/DDBJ databases">
        <title>Depth-based differentiation of microbial function through sediment-hosted aquifers and enrichment of novel symbionts in the deep terrestrial subsurface.</title>
        <authorList>
            <person name="Probst A.J."/>
            <person name="Ladd B."/>
            <person name="Jarett J.K."/>
            <person name="Geller-Mcgrath D.E."/>
            <person name="Sieber C.M.K."/>
            <person name="Emerson J.B."/>
            <person name="Anantharaman K."/>
            <person name="Thomas B.C."/>
            <person name="Malmstrom R."/>
            <person name="Stieglmeier M."/>
            <person name="Klingl A."/>
            <person name="Woyke T."/>
            <person name="Ryan C.M."/>
            <person name="Banfield J.F."/>
        </authorList>
    </citation>
    <scope>NUCLEOTIDE SEQUENCE [LARGE SCALE GENOMIC DNA]</scope>
</reference>
<proteinExistence type="inferred from homology"/>
<dbReference type="EMBL" id="PEXV01000076">
    <property type="protein sequence ID" value="PIS41593.1"/>
    <property type="molecule type" value="Genomic_DNA"/>
</dbReference>
<dbReference type="SUPFAM" id="SSF89919">
    <property type="entry name" value="Ribosome-binding factor A, RbfA"/>
    <property type="match status" value="1"/>
</dbReference>
<dbReference type="PROSITE" id="PS01319">
    <property type="entry name" value="RBFA"/>
    <property type="match status" value="1"/>
</dbReference>
<dbReference type="Pfam" id="PF02033">
    <property type="entry name" value="RBFA"/>
    <property type="match status" value="1"/>
</dbReference>
<dbReference type="PANTHER" id="PTHR33515">
    <property type="entry name" value="RIBOSOME-BINDING FACTOR A, CHLOROPLASTIC-RELATED"/>
    <property type="match status" value="1"/>
</dbReference>
<accession>A0A2H0YV22</accession>
<keyword evidence="2" id="KW-0963">Cytoplasm</keyword>
<dbReference type="AlphaFoldDB" id="A0A2H0YV22"/>
<protein>
    <recommendedName>
        <fullName evidence="2">Ribosome-binding factor A</fullName>
    </recommendedName>
</protein>
<comment type="similarity">
    <text evidence="2">Belongs to the RbfA family.</text>
</comment>